<dbReference type="Gene3D" id="3.90.1310.10">
    <property type="entry name" value="Penicillin-binding protein 2a (Domain 2)"/>
    <property type="match status" value="1"/>
</dbReference>
<keyword evidence="7" id="KW-0133">Cell shape</keyword>
<evidence type="ECO:0000256" key="8">
    <source>
        <dbReference type="ARBA" id="ARBA00022984"/>
    </source>
</evidence>
<feature type="transmembrane region" description="Helical" evidence="13">
    <location>
        <begin position="71"/>
        <end position="87"/>
    </location>
</feature>
<dbReference type="Pfam" id="PF00905">
    <property type="entry name" value="Transpeptidase"/>
    <property type="match status" value="1"/>
</dbReference>
<dbReference type="RefSeq" id="WP_306994457.1">
    <property type="nucleotide sequence ID" value="NZ_JAUSUT010000001.1"/>
</dbReference>
<dbReference type="InterPro" id="IPR001460">
    <property type="entry name" value="PCN-bd_Tpept"/>
</dbReference>
<keyword evidence="8" id="KW-0573">Peptidoglycan synthesis</keyword>
<keyword evidence="10 13" id="KW-0472">Membrane</keyword>
<feature type="transmembrane region" description="Helical" evidence="13">
    <location>
        <begin position="94"/>
        <end position="115"/>
    </location>
</feature>
<comment type="subcellular location">
    <subcellularLocation>
        <location evidence="3">Cell membrane</location>
    </subcellularLocation>
    <subcellularLocation>
        <location evidence="1">Membrane</location>
        <topology evidence="1">Multi-pass membrane protein</topology>
    </subcellularLocation>
    <subcellularLocation>
        <location evidence="2">Membrane</location>
        <topology evidence="2">Single-pass membrane protein</topology>
    </subcellularLocation>
</comment>
<name>A0ABU0EYT8_9PSEU</name>
<feature type="transmembrane region" description="Helical" evidence="13">
    <location>
        <begin position="356"/>
        <end position="378"/>
    </location>
</feature>
<comment type="similarity">
    <text evidence="4">Belongs to the transpeptidase family.</text>
</comment>
<gene>
    <name evidence="16" type="ORF">FB470_004472</name>
</gene>
<feature type="domain" description="Penicillin-binding protein dimerisation" evidence="15">
    <location>
        <begin position="443"/>
        <end position="606"/>
    </location>
</feature>
<sequence length="983" mass="101075">MLTLEGGGPNGPGRSRRHRLRRRRPWPRLRLPRVPAGAFDLAAVLALLVLAGLGILNLYAVGGLPLADHQAVVVLAGVAGLVVFWRIRARLLTLLGWACYGVAVVALAAVLVVGSEANGAQRWIALSGFTFQPSELAKLGLLIVLAGVAGSNRPDWQRFLFSLVLAAIPIGLTVLEPDLSTATLLVVLTATMMILGRIPARFLVPLFGGALVIAPLAVGLLRPYQIDRLTAFLAATPANSGTGWAVYQAHIALASGGLLGQAGNPMRQLLAEYLPERETDLALASLAEQWGLVAAAAAVAAALVLVWRLAVAARVPRERAGGLVAAGLAVLIGVEAAVSLGGNLGLLPVAGVPFPLVSYGGTAVFVHLVALGIVLAVRRDGARRRLWSAPSWRHARPRLGRFAALALTCLLLVFAGYAWNLQNTQGAALRLAGQSQMTRCITLPAPRGTITDRHGTPLATGVDTQTVLAVPALLRGRPADVDRLAALTGQPADAVQHTLDTLPATTLSTPLADVPPATAGQIAAAGLPGVVLVPKPARRYPEGALLGPMLGFAGIATPTELRRWPGLSPTAIVGRAGLEQSYDAVLRGVDGQDCFTVDPVGEPVAQSTIRAPVPGADLRLSLDLPLQRYLTSTLAGALATEPHGAVGGAVAMDPRTGAVLAMASLPSFDNNAYGPPVDSAALQAAARAPGQPTLEHVTQLAAPPGSTFKLVVAAADLRAPPWDPGAVIPTGGSFTLGGHTFNNWRVLPPQNLVQAIAWSNDVYFYKLAAALGPDALTGTAGEFGVGQPTGIDLPGESAGYLGTPQSVTQAGGTWYGGSTVILGIGQGYLTVTPLQNARWTAAAATGNLVTPRLGMATGSGTYTALPAPRTTPLPFAGLLGPVREGMRAAVTSGTATQLNSLPVPVGAKTGTAQDPSAGGSGLDDWMTAAAPFDSPSIVVTAMVQGHGDGASRTGPVVRQALDYYFAHQQDILATPPVQQVAGG</sequence>
<evidence type="ECO:0000256" key="6">
    <source>
        <dbReference type="ARBA" id="ARBA00022692"/>
    </source>
</evidence>
<keyword evidence="17" id="KW-1185">Reference proteome</keyword>
<evidence type="ECO:0000256" key="11">
    <source>
        <dbReference type="ARBA" id="ARBA00023316"/>
    </source>
</evidence>
<feature type="domain" description="Penicillin-binding protein transpeptidase" evidence="14">
    <location>
        <begin position="647"/>
        <end position="961"/>
    </location>
</feature>
<dbReference type="InterPro" id="IPR050515">
    <property type="entry name" value="Beta-lactam/transpept"/>
</dbReference>
<feature type="transmembrane region" description="Helical" evidence="13">
    <location>
        <begin position="159"/>
        <end position="175"/>
    </location>
</feature>
<evidence type="ECO:0000256" key="5">
    <source>
        <dbReference type="ARBA" id="ARBA00022475"/>
    </source>
</evidence>
<dbReference type="PANTHER" id="PTHR30627:SF2">
    <property type="entry name" value="PEPTIDOGLYCAN D,D-TRANSPEPTIDASE MRDA"/>
    <property type="match status" value="1"/>
</dbReference>
<feature type="transmembrane region" description="Helical" evidence="13">
    <location>
        <begin position="135"/>
        <end position="152"/>
    </location>
</feature>
<dbReference type="Proteomes" id="UP001229651">
    <property type="component" value="Unassembled WGS sequence"/>
</dbReference>
<keyword evidence="16" id="KW-0132">Cell division</keyword>
<evidence type="ECO:0000259" key="15">
    <source>
        <dbReference type="Pfam" id="PF03717"/>
    </source>
</evidence>
<proteinExistence type="inferred from homology"/>
<keyword evidence="9 13" id="KW-1133">Transmembrane helix</keyword>
<dbReference type="PANTHER" id="PTHR30627">
    <property type="entry name" value="PEPTIDOGLYCAN D,D-TRANSPEPTIDASE"/>
    <property type="match status" value="1"/>
</dbReference>
<protein>
    <submittedName>
        <fullName evidence="16">Cell division protein FtsI/penicillin-binding protein 2/cell division protein FtsW (Lipid II flippase)</fullName>
    </submittedName>
</protein>
<dbReference type="Pfam" id="PF01098">
    <property type="entry name" value="FTSW_RODA_SPOVE"/>
    <property type="match status" value="1"/>
</dbReference>
<evidence type="ECO:0000313" key="17">
    <source>
        <dbReference type="Proteomes" id="UP001229651"/>
    </source>
</evidence>
<feature type="transmembrane region" description="Helical" evidence="13">
    <location>
        <begin position="290"/>
        <end position="311"/>
    </location>
</feature>
<evidence type="ECO:0000256" key="1">
    <source>
        <dbReference type="ARBA" id="ARBA00004141"/>
    </source>
</evidence>
<evidence type="ECO:0000256" key="2">
    <source>
        <dbReference type="ARBA" id="ARBA00004167"/>
    </source>
</evidence>
<dbReference type="InterPro" id="IPR005311">
    <property type="entry name" value="PBP_dimer"/>
</dbReference>
<evidence type="ECO:0000313" key="16">
    <source>
        <dbReference type="EMBL" id="MDQ0380478.1"/>
    </source>
</evidence>
<organism evidence="16 17">
    <name type="scientific">Amycolatopsis thermophila</name>
    <dbReference type="NCBI Taxonomy" id="206084"/>
    <lineage>
        <taxon>Bacteria</taxon>
        <taxon>Bacillati</taxon>
        <taxon>Actinomycetota</taxon>
        <taxon>Actinomycetes</taxon>
        <taxon>Pseudonocardiales</taxon>
        <taxon>Pseudonocardiaceae</taxon>
        <taxon>Amycolatopsis</taxon>
    </lineage>
</organism>
<evidence type="ECO:0000256" key="9">
    <source>
        <dbReference type="ARBA" id="ARBA00022989"/>
    </source>
</evidence>
<feature type="region of interest" description="Disordered" evidence="12">
    <location>
        <begin position="901"/>
        <end position="920"/>
    </location>
</feature>
<dbReference type="Pfam" id="PF03717">
    <property type="entry name" value="PBP_dimer"/>
    <property type="match status" value="1"/>
</dbReference>
<keyword evidence="5" id="KW-1003">Cell membrane</keyword>
<accession>A0ABU0EYT8</accession>
<dbReference type="EMBL" id="JAUSUT010000001">
    <property type="protein sequence ID" value="MDQ0380478.1"/>
    <property type="molecule type" value="Genomic_DNA"/>
</dbReference>
<dbReference type="InterPro" id="IPR012338">
    <property type="entry name" value="Beta-lactam/transpept-like"/>
</dbReference>
<dbReference type="GO" id="GO:0051301">
    <property type="term" value="P:cell division"/>
    <property type="evidence" value="ECO:0007669"/>
    <property type="project" value="UniProtKB-KW"/>
</dbReference>
<evidence type="ECO:0000256" key="13">
    <source>
        <dbReference type="SAM" id="Phobius"/>
    </source>
</evidence>
<evidence type="ECO:0000256" key="10">
    <source>
        <dbReference type="ARBA" id="ARBA00023136"/>
    </source>
</evidence>
<evidence type="ECO:0000256" key="7">
    <source>
        <dbReference type="ARBA" id="ARBA00022960"/>
    </source>
</evidence>
<feature type="transmembrane region" description="Helical" evidence="13">
    <location>
        <begin position="399"/>
        <end position="419"/>
    </location>
</feature>
<keyword evidence="11" id="KW-0961">Cell wall biogenesis/degradation</keyword>
<reference evidence="16 17" key="1">
    <citation type="submission" date="2023-07" db="EMBL/GenBank/DDBJ databases">
        <title>Sequencing the genomes of 1000 actinobacteria strains.</title>
        <authorList>
            <person name="Klenk H.-P."/>
        </authorList>
    </citation>
    <scope>NUCLEOTIDE SEQUENCE [LARGE SCALE GENOMIC DNA]</scope>
    <source>
        <strain evidence="16 17">DSM 45805</strain>
    </source>
</reference>
<evidence type="ECO:0000256" key="4">
    <source>
        <dbReference type="ARBA" id="ARBA00007171"/>
    </source>
</evidence>
<comment type="caution">
    <text evidence="16">The sequence shown here is derived from an EMBL/GenBank/DDBJ whole genome shotgun (WGS) entry which is preliminary data.</text>
</comment>
<keyword evidence="6 13" id="KW-0812">Transmembrane</keyword>
<feature type="transmembrane region" description="Helical" evidence="13">
    <location>
        <begin position="203"/>
        <end position="221"/>
    </location>
</feature>
<dbReference type="SUPFAM" id="SSF56601">
    <property type="entry name" value="beta-lactamase/transpeptidase-like"/>
    <property type="match status" value="1"/>
</dbReference>
<keyword evidence="16" id="KW-0131">Cell cycle</keyword>
<feature type="transmembrane region" description="Helical" evidence="13">
    <location>
        <begin position="181"/>
        <end position="198"/>
    </location>
</feature>
<feature type="transmembrane region" description="Helical" evidence="13">
    <location>
        <begin position="38"/>
        <end position="59"/>
    </location>
</feature>
<evidence type="ECO:0000256" key="3">
    <source>
        <dbReference type="ARBA" id="ARBA00004236"/>
    </source>
</evidence>
<feature type="transmembrane region" description="Helical" evidence="13">
    <location>
        <begin position="323"/>
        <end position="344"/>
    </location>
</feature>
<dbReference type="SUPFAM" id="SSF56519">
    <property type="entry name" value="Penicillin binding protein dimerisation domain"/>
    <property type="match status" value="1"/>
</dbReference>
<dbReference type="InterPro" id="IPR001182">
    <property type="entry name" value="FtsW/RodA"/>
</dbReference>
<dbReference type="Gene3D" id="3.40.710.10">
    <property type="entry name" value="DD-peptidase/beta-lactamase superfamily"/>
    <property type="match status" value="1"/>
</dbReference>
<evidence type="ECO:0000256" key="12">
    <source>
        <dbReference type="SAM" id="MobiDB-lite"/>
    </source>
</evidence>
<dbReference type="InterPro" id="IPR036138">
    <property type="entry name" value="PBP_dimer_sf"/>
</dbReference>
<evidence type="ECO:0000259" key="14">
    <source>
        <dbReference type="Pfam" id="PF00905"/>
    </source>
</evidence>